<dbReference type="InterPro" id="IPR054213">
    <property type="entry name" value="DUF6920"/>
</dbReference>
<evidence type="ECO:0000313" key="1">
    <source>
        <dbReference type="EMBL" id="MDS0282617.1"/>
    </source>
</evidence>
<reference evidence="1 2" key="1">
    <citation type="submission" date="2022-06" db="EMBL/GenBank/DDBJ databases">
        <title>Halomicroarcula sp. a new haloarchaeum isolate from saline soil.</title>
        <authorList>
            <person name="Strakova D."/>
            <person name="Galisteo C."/>
            <person name="Sanchez-Porro C."/>
            <person name="Ventosa A."/>
        </authorList>
    </citation>
    <scope>NUCLEOTIDE SEQUENCE [LARGE SCALE GENOMIC DNA]</scope>
    <source>
        <strain evidence="1 2">S3CR25-11</strain>
    </source>
</reference>
<dbReference type="Proteomes" id="UP001268864">
    <property type="component" value="Unassembled WGS sequence"/>
</dbReference>
<organism evidence="1 2">
    <name type="scientific">Haloarcula onubensis</name>
    <dbReference type="NCBI Taxonomy" id="2950539"/>
    <lineage>
        <taxon>Archaea</taxon>
        <taxon>Methanobacteriati</taxon>
        <taxon>Methanobacteriota</taxon>
        <taxon>Stenosarchaea group</taxon>
        <taxon>Halobacteria</taxon>
        <taxon>Halobacteriales</taxon>
        <taxon>Haloarculaceae</taxon>
        <taxon>Haloarcula</taxon>
    </lineage>
</organism>
<evidence type="ECO:0000313" key="2">
    <source>
        <dbReference type="Proteomes" id="UP001268864"/>
    </source>
</evidence>
<dbReference type="RefSeq" id="WP_310900447.1">
    <property type="nucleotide sequence ID" value="NZ_JAMQOS010000003.1"/>
</dbReference>
<accession>A0ABU2FQN9</accession>
<proteinExistence type="predicted"/>
<protein>
    <submittedName>
        <fullName evidence="1">Uncharacterized protein</fullName>
    </submittedName>
</protein>
<dbReference type="Pfam" id="PF21900">
    <property type="entry name" value="DUF6920"/>
    <property type="match status" value="1"/>
</dbReference>
<gene>
    <name evidence="1" type="ORF">NDI86_10820</name>
</gene>
<sequence>MHSPRRLAGVGLAMAGAAVAVRRVRARRSRQRVATLRRSAATGREATFSPDSVAALPGPVRRYLTAAIPDGRPLVDTARVEQTGQLRTGDASSRWRPFRATHHVTVDPPGFLWDARVRLAPLADVWVRDSLRDGEGSAAVSLWGVLPIDSAGTSPELVEADLQRYLAEAVWYPTALLPGEGVRWEPIDDRTAEATVERAGVTASLTFTFDDGRVTEVHGERYRRVGDGFERTPWTGRWSDYERRDGLVVPRTGEVIWGLPAGDLRAWRGRVTDIEYDE</sequence>
<dbReference type="EMBL" id="JAMQOS010000003">
    <property type="protein sequence ID" value="MDS0282617.1"/>
    <property type="molecule type" value="Genomic_DNA"/>
</dbReference>
<keyword evidence="2" id="KW-1185">Reference proteome</keyword>
<name>A0ABU2FQN9_9EURY</name>
<comment type="caution">
    <text evidence="1">The sequence shown here is derived from an EMBL/GenBank/DDBJ whole genome shotgun (WGS) entry which is preliminary data.</text>
</comment>